<sequence>MSAELAGQSARAFLPFLPNSDLEGDNKRGSERAPGASRATGSLLQVCVRTSLAARSTQGLDGKMHVWIPDQMEASAWRLKQSRWMERWKGLCCPLLRASSLRTSSRLFCVTENPNKWRPVYTADVISDYKSELRRLTLYLLHS</sequence>
<accession>A0A5N5LU12</accession>
<evidence type="ECO:0000313" key="3">
    <source>
        <dbReference type="Proteomes" id="UP000327468"/>
    </source>
</evidence>
<dbReference type="AlphaFoldDB" id="A0A5N5LU12"/>
<reference evidence="2 3" key="1">
    <citation type="submission" date="2019-06" db="EMBL/GenBank/DDBJ databases">
        <title>A chromosome-scale genome assembly of the striped catfish, Pangasianodon hypophthalmus.</title>
        <authorList>
            <person name="Wen M."/>
            <person name="Zahm M."/>
            <person name="Roques C."/>
            <person name="Cabau C."/>
            <person name="Klopp C."/>
            <person name="Donnadieu C."/>
            <person name="Jouanno E."/>
            <person name="Avarre J.-C."/>
            <person name="Campet M."/>
            <person name="Ha T.T.T."/>
            <person name="Dugue R."/>
            <person name="Lampietro C."/>
            <person name="Louis A."/>
            <person name="Herpin A."/>
            <person name="Echchiki A."/>
            <person name="Berthelot C."/>
            <person name="Parey E."/>
            <person name="Roest-Crollius H."/>
            <person name="Braasch I."/>
            <person name="Postlethwait J."/>
            <person name="Bobe J."/>
            <person name="Montfort J."/>
            <person name="Bouchez O."/>
            <person name="Begum T."/>
            <person name="Schartl M."/>
            <person name="Guiguen Y."/>
        </authorList>
    </citation>
    <scope>NUCLEOTIDE SEQUENCE [LARGE SCALE GENOMIC DNA]</scope>
    <source>
        <strain evidence="2 3">Indonesia</strain>
        <tissue evidence="2">Blood</tissue>
    </source>
</reference>
<protein>
    <submittedName>
        <fullName evidence="2">Uncharacterized protein</fullName>
    </submittedName>
</protein>
<evidence type="ECO:0000256" key="1">
    <source>
        <dbReference type="SAM" id="MobiDB-lite"/>
    </source>
</evidence>
<dbReference type="EMBL" id="VFJC01000017">
    <property type="protein sequence ID" value="KAB5546344.1"/>
    <property type="molecule type" value="Genomic_DNA"/>
</dbReference>
<dbReference type="Proteomes" id="UP000327468">
    <property type="component" value="Chromosome 16"/>
</dbReference>
<proteinExistence type="predicted"/>
<evidence type="ECO:0000313" key="2">
    <source>
        <dbReference type="EMBL" id="KAB5546344.1"/>
    </source>
</evidence>
<gene>
    <name evidence="2" type="ORF">PHYPO_G00070980</name>
</gene>
<comment type="caution">
    <text evidence="2">The sequence shown here is derived from an EMBL/GenBank/DDBJ whole genome shotgun (WGS) entry which is preliminary data.</text>
</comment>
<feature type="region of interest" description="Disordered" evidence="1">
    <location>
        <begin position="17"/>
        <end position="37"/>
    </location>
</feature>
<keyword evidence="3" id="KW-1185">Reference proteome</keyword>
<name>A0A5N5LU12_PANHP</name>
<organism evidence="2 3">
    <name type="scientific">Pangasianodon hypophthalmus</name>
    <name type="common">Striped catfish</name>
    <name type="synonym">Helicophagus hypophthalmus</name>
    <dbReference type="NCBI Taxonomy" id="310915"/>
    <lineage>
        <taxon>Eukaryota</taxon>
        <taxon>Metazoa</taxon>
        <taxon>Chordata</taxon>
        <taxon>Craniata</taxon>
        <taxon>Vertebrata</taxon>
        <taxon>Euteleostomi</taxon>
        <taxon>Actinopterygii</taxon>
        <taxon>Neopterygii</taxon>
        <taxon>Teleostei</taxon>
        <taxon>Ostariophysi</taxon>
        <taxon>Siluriformes</taxon>
        <taxon>Pangasiidae</taxon>
        <taxon>Pangasianodon</taxon>
    </lineage>
</organism>